<reference evidence="1 2" key="1">
    <citation type="submission" date="2017-05" db="EMBL/GenBank/DDBJ databases">
        <title>Full genome sequence of Pseudorhodoplanes sinuspersici.</title>
        <authorList>
            <person name="Dastgheib S.M.M."/>
            <person name="Shavandi M."/>
            <person name="Tirandaz H."/>
        </authorList>
    </citation>
    <scope>NUCLEOTIDE SEQUENCE [LARGE SCALE GENOMIC DNA]</scope>
    <source>
        <strain evidence="1 2">RIPI110</strain>
    </source>
</reference>
<dbReference type="Pfam" id="PF13194">
    <property type="entry name" value="DUF4010"/>
    <property type="match status" value="1"/>
</dbReference>
<proteinExistence type="predicted"/>
<dbReference type="PANTHER" id="PTHR39084">
    <property type="entry name" value="MEMBRANE PROTEIN-RELATED"/>
    <property type="match status" value="1"/>
</dbReference>
<dbReference type="InterPro" id="IPR025105">
    <property type="entry name" value="DUF4010"/>
</dbReference>
<dbReference type="KEGG" id="psin:CAK95_21655"/>
<dbReference type="EMBL" id="CP021112">
    <property type="protein sequence ID" value="ARQ01418.1"/>
    <property type="molecule type" value="Genomic_DNA"/>
</dbReference>
<evidence type="ECO:0000313" key="1">
    <source>
        <dbReference type="EMBL" id="ARQ01418.1"/>
    </source>
</evidence>
<sequence length="431" mass="43899">MDIESLLSHFAVALGIGLLIGIERGWRTRDHAEGSRTAGVRTFTIIGLLGGTIGMIADATGAPLSLAGGVILGLGFIAFAVPFTIMCRDENLADKSYSATTAIAGMLTFALAAYAMIGDMRAAAAAAVATVCILALRAPLHEWLTKINENEIRSALILLAMTFIALPIIPNDPIGPFGGVKPREIWLIAIILAGVSFAGYVAVKVLGARHGTLLAAAAGGLVSSTAVAASNAKRAAAGEGTPRLLAAGVALATAVSFARVIAIVAVLKPDLLRLIAPPLVVAVIIATAYALITTYWRKGEKDEDQTVKFRNPFGFWSVIGFAVLLAAIVLAGRVLGESLGAAGAIIGALALGLADVDAVTVSMANLTPQPLSLQNAAVAILAAVVSNNLSKIAIGAAVGRGAFAIEIAAMAFLCFAGGAVAFWLAALMLSA</sequence>
<dbReference type="PANTHER" id="PTHR39084:SF1">
    <property type="entry name" value="DUF4010 DOMAIN-CONTAINING PROTEIN"/>
    <property type="match status" value="1"/>
</dbReference>
<protein>
    <submittedName>
        <fullName evidence="1">Uncharacterized protein</fullName>
    </submittedName>
</protein>
<gene>
    <name evidence="1" type="ORF">CAK95_21655</name>
</gene>
<keyword evidence="2" id="KW-1185">Reference proteome</keyword>
<evidence type="ECO:0000313" key="2">
    <source>
        <dbReference type="Proteomes" id="UP000194137"/>
    </source>
</evidence>
<name>A0A1W6ZVW4_9HYPH</name>
<dbReference type="InterPro" id="IPR049177">
    <property type="entry name" value="MgtC_SapB_SrpB_YhiD_N"/>
</dbReference>
<dbReference type="Pfam" id="PF02308">
    <property type="entry name" value="MgtC"/>
    <property type="match status" value="1"/>
</dbReference>
<organism evidence="1 2">
    <name type="scientific">Pseudorhodoplanes sinuspersici</name>
    <dbReference type="NCBI Taxonomy" id="1235591"/>
    <lineage>
        <taxon>Bacteria</taxon>
        <taxon>Pseudomonadati</taxon>
        <taxon>Pseudomonadota</taxon>
        <taxon>Alphaproteobacteria</taxon>
        <taxon>Hyphomicrobiales</taxon>
        <taxon>Pseudorhodoplanes</taxon>
    </lineage>
</organism>
<dbReference type="Proteomes" id="UP000194137">
    <property type="component" value="Chromosome"/>
</dbReference>
<dbReference type="STRING" id="1235591.CAK95_21655"/>
<accession>A0A1W6ZVW4</accession>
<dbReference type="RefSeq" id="WP_086089811.1">
    <property type="nucleotide sequence ID" value="NZ_CP021112.1"/>
</dbReference>
<dbReference type="AlphaFoldDB" id="A0A1W6ZVW4"/>
<dbReference type="OrthoDB" id="9813718at2"/>